<proteinExistence type="predicted"/>
<organism evidence="1 2">
    <name type="scientific">Propionispora hippei DSM 15287</name>
    <dbReference type="NCBI Taxonomy" id="1123003"/>
    <lineage>
        <taxon>Bacteria</taxon>
        <taxon>Bacillati</taxon>
        <taxon>Bacillota</taxon>
        <taxon>Negativicutes</taxon>
        <taxon>Selenomonadales</taxon>
        <taxon>Sporomusaceae</taxon>
        <taxon>Propionispora</taxon>
    </lineage>
</organism>
<keyword evidence="2" id="KW-1185">Reference proteome</keyword>
<sequence length="150" mass="16694">MRPASSRLLIHSPNFPLDMYPKVFASRTSVRRYSTSMSISCNVVFLKNFNRNRMILCMVSSTAFLISAHNKNRSFFGNCMSALCVYCCISSNFVCKIRGFLALSKLVCCTAISFQAAAIAAAASVQIVRFQSPYFATRRPRPASGYDDVL</sequence>
<name>A0A1M6HKS6_9FIRM</name>
<reference evidence="1 2" key="1">
    <citation type="submission" date="2016-11" db="EMBL/GenBank/DDBJ databases">
        <authorList>
            <person name="Varghese N."/>
            <person name="Submissions S."/>
        </authorList>
    </citation>
    <scope>NUCLEOTIDE SEQUENCE [LARGE SCALE GENOMIC DNA]</scope>
    <source>
        <strain evidence="1 2">DSM 15287</strain>
    </source>
</reference>
<accession>A0A1M6HKS6</accession>
<dbReference type="AlphaFoldDB" id="A0A1M6HKS6"/>
<evidence type="ECO:0000313" key="1">
    <source>
        <dbReference type="EMBL" id="SHJ22786.1"/>
    </source>
</evidence>
<protein>
    <submittedName>
        <fullName evidence="1">Uncharacterized protein</fullName>
    </submittedName>
</protein>
<evidence type="ECO:0000313" key="2">
    <source>
        <dbReference type="Proteomes" id="UP000322917"/>
    </source>
</evidence>
<gene>
    <name evidence="1" type="ORF">SAMN02745170_02017</name>
</gene>
<dbReference type="EMBL" id="FQZD01000014">
    <property type="protein sequence ID" value="SHJ22786.1"/>
    <property type="molecule type" value="Genomic_DNA"/>
</dbReference>
<dbReference type="Proteomes" id="UP000322917">
    <property type="component" value="Unassembled WGS sequence"/>
</dbReference>